<reference evidence="2 3" key="1">
    <citation type="submission" date="2023-01" db="EMBL/GenBank/DDBJ databases">
        <title>Psychroserpens ponticola sp. nov., isolated from seawater.</title>
        <authorList>
            <person name="Kristyanto S."/>
            <person name="Jung J."/>
            <person name="Kim J.M."/>
            <person name="Jeon C.O."/>
        </authorList>
    </citation>
    <scope>NUCLEOTIDE SEQUENCE [LARGE SCALE GENOMIC DNA]</scope>
    <source>
        <strain evidence="2 3">MSW6</strain>
    </source>
</reference>
<keyword evidence="3" id="KW-1185">Reference proteome</keyword>
<dbReference type="Proteomes" id="UP001202717">
    <property type="component" value="Chromosome"/>
</dbReference>
<sequence length="324" mass="37863">MYNLFDINEPEKICEYRGETYRVRENGSIFRLQRRNKRKRPLDEKWTFGTPDKQYGYWNFASEKVHRIVATAYHGKQPSEKHVVDHIDTNRKNNRPDNLRWITRLENILLNPITLSRIILKYGSIDNFLVNPSKPIDGKLEQNFDWMRTVTKEESDYTRKNLENWAKEGKIPKGGQLGEWIFTNLNKQTEIYVEENPLTDSLTYNAIQKNWKTQSEFPNCPAKTNDSSIESYKKSLTKGTTFSINQYGKSSVEHSELSENKSELVVLTTSDSMKPFALAKVYIQNEKFIHESLGTFFTLIGAQKYFNLALGLEWHGEDSIDDYC</sequence>
<proteinExistence type="predicted"/>
<dbReference type="InterPro" id="IPR003615">
    <property type="entry name" value="HNH_nuc"/>
</dbReference>
<evidence type="ECO:0000259" key="1">
    <source>
        <dbReference type="SMART" id="SM00507"/>
    </source>
</evidence>
<feature type="domain" description="HNH nuclease" evidence="1">
    <location>
        <begin position="59"/>
        <end position="108"/>
    </location>
</feature>
<dbReference type="EMBL" id="CP116221">
    <property type="protein sequence ID" value="WCO03621.1"/>
    <property type="molecule type" value="Genomic_DNA"/>
</dbReference>
<dbReference type="GO" id="GO:0004519">
    <property type="term" value="F:endonuclease activity"/>
    <property type="evidence" value="ECO:0007669"/>
    <property type="project" value="UniProtKB-KW"/>
</dbReference>
<dbReference type="Gene3D" id="3.90.75.20">
    <property type="match status" value="1"/>
</dbReference>
<keyword evidence="2" id="KW-0378">Hydrolase</keyword>
<dbReference type="InterPro" id="IPR044925">
    <property type="entry name" value="His-Me_finger_sf"/>
</dbReference>
<dbReference type="SMART" id="SM00507">
    <property type="entry name" value="HNHc"/>
    <property type="match status" value="1"/>
</dbReference>
<evidence type="ECO:0000313" key="3">
    <source>
        <dbReference type="Proteomes" id="UP001202717"/>
    </source>
</evidence>
<keyword evidence="2" id="KW-0255">Endonuclease</keyword>
<dbReference type="Pfam" id="PF13392">
    <property type="entry name" value="HNH_3"/>
    <property type="match status" value="1"/>
</dbReference>
<organism evidence="2 3">
    <name type="scientific">Psychroserpens ponticola</name>
    <dbReference type="NCBI Taxonomy" id="2932268"/>
    <lineage>
        <taxon>Bacteria</taxon>
        <taxon>Pseudomonadati</taxon>
        <taxon>Bacteroidota</taxon>
        <taxon>Flavobacteriia</taxon>
        <taxon>Flavobacteriales</taxon>
        <taxon>Flavobacteriaceae</taxon>
        <taxon>Psychroserpens</taxon>
    </lineage>
</organism>
<name>A0ABY7S3Z5_9FLAO</name>
<gene>
    <name evidence="2" type="ORF">MUN68_008940</name>
</gene>
<accession>A0ABY7S3Z5</accession>
<evidence type="ECO:0000313" key="2">
    <source>
        <dbReference type="EMBL" id="WCO03621.1"/>
    </source>
</evidence>
<dbReference type="RefSeq" id="WP_249997376.1">
    <property type="nucleotide sequence ID" value="NZ_CP116221.1"/>
</dbReference>
<protein>
    <submittedName>
        <fullName evidence="2">HNH endonuclease signature motif containing protein</fullName>
    </submittedName>
</protein>
<dbReference type="SUPFAM" id="SSF54060">
    <property type="entry name" value="His-Me finger endonucleases"/>
    <property type="match status" value="1"/>
</dbReference>
<keyword evidence="2" id="KW-0540">Nuclease</keyword>